<evidence type="ECO:0008006" key="4">
    <source>
        <dbReference type="Google" id="ProtNLM"/>
    </source>
</evidence>
<name>A0A1P8KCK2_9BURK</name>
<proteinExistence type="predicted"/>
<dbReference type="RefSeq" id="WP_029709219.1">
    <property type="nucleotide sequence ID" value="NZ_CP019239.1"/>
</dbReference>
<dbReference type="KEGG" id="rsb:RS694_14900"/>
<dbReference type="EMBL" id="CP019239">
    <property type="protein sequence ID" value="APW43695.1"/>
    <property type="molecule type" value="Genomic_DNA"/>
</dbReference>
<organism evidence="2 3">
    <name type="scientific">Rhodoferax saidenbachensis</name>
    <dbReference type="NCBI Taxonomy" id="1484693"/>
    <lineage>
        <taxon>Bacteria</taxon>
        <taxon>Pseudomonadati</taxon>
        <taxon>Pseudomonadota</taxon>
        <taxon>Betaproteobacteria</taxon>
        <taxon>Burkholderiales</taxon>
        <taxon>Comamonadaceae</taxon>
        <taxon>Rhodoferax</taxon>
    </lineage>
</organism>
<dbReference type="eggNOG" id="ENOG502ZBQB">
    <property type="taxonomic scope" value="Bacteria"/>
</dbReference>
<protein>
    <recommendedName>
        <fullName evidence="4">Outer membrane protein beta-barrel domain-containing protein</fullName>
    </recommendedName>
</protein>
<accession>A0A1P8KCK2</accession>
<feature type="signal peptide" evidence="1">
    <location>
        <begin position="1"/>
        <end position="23"/>
    </location>
</feature>
<evidence type="ECO:0000313" key="3">
    <source>
        <dbReference type="Proteomes" id="UP000186110"/>
    </source>
</evidence>
<sequence length="216" mass="24086">MKRTALAVGLALLLAGLAGTAQAAPMGFKDSWMTMGDLSPNWQEVLVNYALTPRDAIGASALKMRSDDETLTRDVAEVTYTHLVKRWNLPEAQANIWFIGGVGSVTGNDFAGAKTLAAPGIQVDYETTRVYASLYGRLYRAEGLNHDFAAARLGFSFYEVDYDETQPWFIVEVRRMKGLSDKTEVTPMLRLIHNRYFVELGVNNAQQARANFMYIF</sequence>
<gene>
    <name evidence="2" type="ORF">RS694_14900</name>
</gene>
<dbReference type="AlphaFoldDB" id="A0A1P8KCK2"/>
<reference evidence="2 3" key="1">
    <citation type="submission" date="2017-01" db="EMBL/GenBank/DDBJ databases">
        <authorList>
            <person name="Mah S.A."/>
            <person name="Swanson W.J."/>
            <person name="Moy G.W."/>
            <person name="Vacquier V.D."/>
        </authorList>
    </citation>
    <scope>NUCLEOTIDE SEQUENCE [LARGE SCALE GENOMIC DNA]</scope>
    <source>
        <strain evidence="2 3">DSM 22694</strain>
    </source>
</reference>
<feature type="chain" id="PRO_5010169793" description="Outer membrane protein beta-barrel domain-containing protein" evidence="1">
    <location>
        <begin position="24"/>
        <end position="216"/>
    </location>
</feature>
<evidence type="ECO:0000256" key="1">
    <source>
        <dbReference type="SAM" id="SignalP"/>
    </source>
</evidence>
<keyword evidence="3" id="KW-1185">Reference proteome</keyword>
<dbReference type="Proteomes" id="UP000186110">
    <property type="component" value="Chromosome"/>
</dbReference>
<dbReference type="STRING" id="1484693.RS694_14900"/>
<keyword evidence="1" id="KW-0732">Signal</keyword>
<evidence type="ECO:0000313" key="2">
    <source>
        <dbReference type="EMBL" id="APW43695.1"/>
    </source>
</evidence>